<dbReference type="InterPro" id="IPR036388">
    <property type="entry name" value="WH-like_DNA-bd_sf"/>
</dbReference>
<dbReference type="InterPro" id="IPR016032">
    <property type="entry name" value="Sig_transdc_resp-reg_C-effctor"/>
</dbReference>
<dbReference type="SUPFAM" id="SSF46894">
    <property type="entry name" value="C-terminal effector domain of the bipartite response regulators"/>
    <property type="match status" value="1"/>
</dbReference>
<sequence>MVTFTVSEALSQLGLSREAGQAYQELLSGGVSNLEELTTRTGMSADAVGLAHRDLVDAGLVNTLESPDGVIVPLPPQAIVEILGRHRAAEIDESRLAVASAFEAFRRRQMATSSDNLVEVVTGSAIGPRMRQLYTSARKQIRQLDSPPYYPHEALRDALENLARGVEQRIVYARESLTHPGKLHDDIEPSIEAGEQARVAPEIPVKLIIVDETVAMVSFSIREVDVFNTMLVVQPCGLFTALAALFEHIWRAALPFHDREVDSQRLLAQDRRLLALLAGGVSDEAIAHELGVSRRTLYRRVEILGARLGASTRFQLALLAQRRGWL</sequence>
<comment type="caution">
    <text evidence="2">The sequence shown here is derived from an EMBL/GenBank/DDBJ whole genome shotgun (WGS) entry which is preliminary data.</text>
</comment>
<dbReference type="Gene3D" id="1.10.10.10">
    <property type="entry name" value="Winged helix-like DNA-binding domain superfamily/Winged helix DNA-binding domain"/>
    <property type="match status" value="2"/>
</dbReference>
<evidence type="ECO:0000313" key="2">
    <source>
        <dbReference type="EMBL" id="MBP2356070.1"/>
    </source>
</evidence>
<dbReference type="PANTHER" id="PTHR34293:SF1">
    <property type="entry name" value="HTH-TYPE TRANSCRIPTIONAL REGULATOR TRMBL2"/>
    <property type="match status" value="1"/>
</dbReference>
<dbReference type="RefSeq" id="WP_209698647.1">
    <property type="nucleotide sequence ID" value="NZ_BAAAVU010000023.1"/>
</dbReference>
<feature type="domain" description="HTH luxR-type" evidence="1">
    <location>
        <begin position="263"/>
        <end position="320"/>
    </location>
</feature>
<keyword evidence="3" id="KW-1185">Reference proteome</keyword>
<name>A0ABS4UWR2_9ACTN</name>
<accession>A0ABS4UWR2</accession>
<proteinExistence type="predicted"/>
<protein>
    <submittedName>
        <fullName evidence="2">Sugar-specific transcriptional regulator TrmB/DNA-binding CsgD family transcriptional regulator</fullName>
    </submittedName>
</protein>
<dbReference type="SMART" id="SM00421">
    <property type="entry name" value="HTH_LUXR"/>
    <property type="match status" value="1"/>
</dbReference>
<dbReference type="InterPro" id="IPR051797">
    <property type="entry name" value="TrmB-like"/>
</dbReference>
<evidence type="ECO:0000313" key="3">
    <source>
        <dbReference type="Proteomes" id="UP000755585"/>
    </source>
</evidence>
<evidence type="ECO:0000259" key="1">
    <source>
        <dbReference type="SMART" id="SM00421"/>
    </source>
</evidence>
<organism evidence="2 3">
    <name type="scientific">Kribbella aluminosa</name>
    <dbReference type="NCBI Taxonomy" id="416017"/>
    <lineage>
        <taxon>Bacteria</taxon>
        <taxon>Bacillati</taxon>
        <taxon>Actinomycetota</taxon>
        <taxon>Actinomycetes</taxon>
        <taxon>Propionibacteriales</taxon>
        <taxon>Kribbellaceae</taxon>
        <taxon>Kribbella</taxon>
    </lineage>
</organism>
<reference evidence="2 3" key="1">
    <citation type="submission" date="2021-03" db="EMBL/GenBank/DDBJ databases">
        <title>Sequencing the genomes of 1000 actinobacteria strains.</title>
        <authorList>
            <person name="Klenk H.-P."/>
        </authorList>
    </citation>
    <scope>NUCLEOTIDE SEQUENCE [LARGE SCALE GENOMIC DNA]</scope>
    <source>
        <strain evidence="2 3">DSM 18824</strain>
    </source>
</reference>
<dbReference type="Proteomes" id="UP000755585">
    <property type="component" value="Unassembled WGS sequence"/>
</dbReference>
<dbReference type="PANTHER" id="PTHR34293">
    <property type="entry name" value="HTH-TYPE TRANSCRIPTIONAL REGULATOR TRMBL2"/>
    <property type="match status" value="1"/>
</dbReference>
<gene>
    <name evidence="2" type="ORF">JOF29_007180</name>
</gene>
<dbReference type="InterPro" id="IPR000792">
    <property type="entry name" value="Tscrpt_reg_LuxR_C"/>
</dbReference>
<dbReference type="EMBL" id="JAGINT010000002">
    <property type="protein sequence ID" value="MBP2356070.1"/>
    <property type="molecule type" value="Genomic_DNA"/>
</dbReference>